<evidence type="ECO:0000313" key="1">
    <source>
        <dbReference type="EMBL" id="KKN32540.1"/>
    </source>
</evidence>
<reference evidence="1" key="1">
    <citation type="journal article" date="2015" name="Nature">
        <title>Complex archaea that bridge the gap between prokaryotes and eukaryotes.</title>
        <authorList>
            <person name="Spang A."/>
            <person name="Saw J.H."/>
            <person name="Jorgensen S.L."/>
            <person name="Zaremba-Niedzwiedzka K."/>
            <person name="Martijn J."/>
            <person name="Lind A.E."/>
            <person name="van Eijk R."/>
            <person name="Schleper C."/>
            <person name="Guy L."/>
            <person name="Ettema T.J."/>
        </authorList>
    </citation>
    <scope>NUCLEOTIDE SEQUENCE</scope>
</reference>
<dbReference type="AlphaFoldDB" id="A0A0F9PL63"/>
<sequence length="92" mass="10404">MENNKVADREPKYMVLNGAISRLQDVVDIAEALLRKITPTHPKEPEPDSQLVGNTVEELPVFQEVYDNAPHEINGQACRLEKIIAELREVLL</sequence>
<accession>A0A0F9PL63</accession>
<comment type="caution">
    <text evidence="1">The sequence shown here is derived from an EMBL/GenBank/DDBJ whole genome shotgun (WGS) entry which is preliminary data.</text>
</comment>
<proteinExistence type="predicted"/>
<name>A0A0F9PL63_9ZZZZ</name>
<organism evidence="1">
    <name type="scientific">marine sediment metagenome</name>
    <dbReference type="NCBI Taxonomy" id="412755"/>
    <lineage>
        <taxon>unclassified sequences</taxon>
        <taxon>metagenomes</taxon>
        <taxon>ecological metagenomes</taxon>
    </lineage>
</organism>
<gene>
    <name evidence="1" type="ORF">LCGC14_0813050</name>
</gene>
<protein>
    <submittedName>
        <fullName evidence="1">Uncharacterized protein</fullName>
    </submittedName>
</protein>
<dbReference type="EMBL" id="LAZR01002246">
    <property type="protein sequence ID" value="KKN32540.1"/>
    <property type="molecule type" value="Genomic_DNA"/>
</dbReference>